<dbReference type="Proteomes" id="UP000298545">
    <property type="component" value="Plasmid pTiCFBP5473"/>
</dbReference>
<sequence length="406" mass="44566">MVISTTPRQPDQKRIAIVGASVAGVAAAEALSKGGFLGTVDVFDSETSLPYDRPPLSKQFALGTCNVEKLQFYDIEGWDRLGATLHLGLKVAAIEEKGRRLRLSDGRSFENDGLIIATGAEPINLKVLKGRENVISLRTLCDGQRLATALKSSRRLAIVGSGFIGLEVAAVAASLDIDVTVIERSPLPMEARLGKIVAKRILDLHQRHNINFLRGRTVASAEGGVKVETLVLDDGTRLDIDTVLVGIGVRPALAWLENSGIALSDGIVCDDHGRTNLSAVYAAGDAASWLNSLFNEQMRLEHWTTAREQGQHVAQCLIRELAGESSHEMVFDHVPYVWSDQYGLKIQTVGRFLPNDVFRIDHDEPENNRFAGSYWRNDKIRGAIAINMPKQLMSYRKEIISQYKGV</sequence>
<dbReference type="Gene3D" id="3.30.390.30">
    <property type="match status" value="1"/>
</dbReference>
<dbReference type="EMBL" id="CP072169">
    <property type="protein sequence ID" value="QYA10100.1"/>
    <property type="molecule type" value="Genomic_DNA"/>
</dbReference>
<dbReference type="Gene3D" id="3.50.50.60">
    <property type="entry name" value="FAD/NAD(P)-binding domain"/>
    <property type="match status" value="2"/>
</dbReference>
<dbReference type="InterPro" id="IPR016156">
    <property type="entry name" value="FAD/NAD-linked_Rdtase_dimer_sf"/>
</dbReference>
<dbReference type="PRINTS" id="PR00411">
    <property type="entry name" value="PNDRDTASEI"/>
</dbReference>
<geneLocation type="plasmid" evidence="9">
    <name>pticfbp5473</name>
</geneLocation>
<evidence type="ECO:0000313" key="9">
    <source>
        <dbReference type="Proteomes" id="UP000298545"/>
    </source>
</evidence>
<evidence type="ECO:0000256" key="4">
    <source>
        <dbReference type="ARBA" id="ARBA00023002"/>
    </source>
</evidence>
<dbReference type="Pfam" id="PF14759">
    <property type="entry name" value="Reductase_C"/>
    <property type="match status" value="1"/>
</dbReference>
<dbReference type="InterPro" id="IPR028202">
    <property type="entry name" value="Reductase_C"/>
</dbReference>
<dbReference type="Pfam" id="PF07992">
    <property type="entry name" value="Pyr_redox_2"/>
    <property type="match status" value="1"/>
</dbReference>
<evidence type="ECO:0000256" key="2">
    <source>
        <dbReference type="ARBA" id="ARBA00022630"/>
    </source>
</evidence>
<dbReference type="OrthoDB" id="7809559at2"/>
<evidence type="ECO:0000259" key="5">
    <source>
        <dbReference type="Pfam" id="PF07992"/>
    </source>
</evidence>
<feature type="domain" description="Reductase C-terminal" evidence="6">
    <location>
        <begin position="336"/>
        <end position="399"/>
    </location>
</feature>
<dbReference type="PANTHER" id="PTHR43557">
    <property type="entry name" value="APOPTOSIS-INDUCING FACTOR 1"/>
    <property type="match status" value="1"/>
</dbReference>
<reference evidence="7 9" key="1">
    <citation type="submission" date="2019-04" db="EMBL/GenBank/DDBJ databases">
        <title>Complete genome sequence of Agrobacterium larrymoorei CFBP5473.</title>
        <authorList>
            <person name="Haryono M."/>
            <person name="Chou L."/>
            <person name="Lin Y.-C."/>
            <person name="Lai E.-M."/>
            <person name="Kuo C.-H."/>
        </authorList>
    </citation>
    <scope>NUCLEOTIDE SEQUENCE [LARGE SCALE GENOMIC DNA]</scope>
    <source>
        <strain evidence="7 9">CFBP5473</strain>
        <plasmid evidence="7">pTiCFBP5473</plasmid>
        <plasmid evidence="9">pticfbp5473</plasmid>
    </source>
</reference>
<keyword evidence="10" id="KW-1185">Reference proteome</keyword>
<dbReference type="Proteomes" id="UP000826513">
    <property type="component" value="Plasmid pTiAF3.44"/>
</dbReference>
<dbReference type="InterPro" id="IPR050446">
    <property type="entry name" value="FAD-oxidoreductase/Apoptosis"/>
</dbReference>
<evidence type="ECO:0000313" key="10">
    <source>
        <dbReference type="Proteomes" id="UP000826513"/>
    </source>
</evidence>
<dbReference type="InterPro" id="IPR036188">
    <property type="entry name" value="FAD/NAD-bd_sf"/>
</dbReference>
<evidence type="ECO:0000256" key="3">
    <source>
        <dbReference type="ARBA" id="ARBA00022827"/>
    </source>
</evidence>
<comment type="cofactor">
    <cofactor evidence="1">
        <name>FAD</name>
        <dbReference type="ChEBI" id="CHEBI:57692"/>
    </cofactor>
</comment>
<name>A0A4D7E4I8_9HYPH</name>
<dbReference type="KEGG" id="alf:CFBP5473_24365"/>
<organism evidence="7 9">
    <name type="scientific">Agrobacterium larrymoorei</name>
    <dbReference type="NCBI Taxonomy" id="160699"/>
    <lineage>
        <taxon>Bacteria</taxon>
        <taxon>Pseudomonadati</taxon>
        <taxon>Pseudomonadota</taxon>
        <taxon>Alphaproteobacteria</taxon>
        <taxon>Hyphomicrobiales</taxon>
        <taxon>Rhizobiaceae</taxon>
        <taxon>Rhizobium/Agrobacterium group</taxon>
        <taxon>Agrobacterium</taxon>
    </lineage>
</organism>
<keyword evidence="3" id="KW-0274">FAD</keyword>
<dbReference type="GO" id="GO:0005737">
    <property type="term" value="C:cytoplasm"/>
    <property type="evidence" value="ECO:0007669"/>
    <property type="project" value="TreeGrafter"/>
</dbReference>
<dbReference type="SUPFAM" id="SSF51905">
    <property type="entry name" value="FAD/NAD(P)-binding domain"/>
    <property type="match status" value="1"/>
</dbReference>
<protein>
    <submittedName>
        <fullName evidence="7 8">Oxidoreductase</fullName>
    </submittedName>
</protein>
<geneLocation type="plasmid" evidence="8 10">
    <name>pTiAF3.44</name>
</geneLocation>
<dbReference type="PANTHER" id="PTHR43557:SF2">
    <property type="entry name" value="RIESKE DOMAIN-CONTAINING PROTEIN-RELATED"/>
    <property type="match status" value="1"/>
</dbReference>
<dbReference type="STRING" id="1367849.GCA_000518585_04805"/>
<evidence type="ECO:0000313" key="7">
    <source>
        <dbReference type="EMBL" id="QCJ01083.1"/>
    </source>
</evidence>
<dbReference type="SUPFAM" id="SSF55424">
    <property type="entry name" value="FAD/NAD-linked reductases, dimerisation (C-terminal) domain"/>
    <property type="match status" value="1"/>
</dbReference>
<geneLocation type="plasmid" evidence="7">
    <name>pTiCFBP5473</name>
</geneLocation>
<evidence type="ECO:0000313" key="8">
    <source>
        <dbReference type="EMBL" id="QYA10100.1"/>
    </source>
</evidence>
<proteinExistence type="predicted"/>
<dbReference type="GO" id="GO:0016651">
    <property type="term" value="F:oxidoreductase activity, acting on NAD(P)H"/>
    <property type="evidence" value="ECO:0007669"/>
    <property type="project" value="TreeGrafter"/>
</dbReference>
<dbReference type="PRINTS" id="PR00368">
    <property type="entry name" value="FADPNR"/>
</dbReference>
<dbReference type="RefSeq" id="WP_051441458.1">
    <property type="nucleotide sequence ID" value="NZ_CP039694.1"/>
</dbReference>
<dbReference type="AlphaFoldDB" id="A0A4D7E4I8"/>
<evidence type="ECO:0000259" key="6">
    <source>
        <dbReference type="Pfam" id="PF14759"/>
    </source>
</evidence>
<keyword evidence="2" id="KW-0285">Flavoprotein</keyword>
<evidence type="ECO:0000256" key="1">
    <source>
        <dbReference type="ARBA" id="ARBA00001974"/>
    </source>
</evidence>
<keyword evidence="4" id="KW-0560">Oxidoreductase</keyword>
<dbReference type="EMBL" id="CP039694">
    <property type="protein sequence ID" value="QCJ01083.1"/>
    <property type="molecule type" value="Genomic_DNA"/>
</dbReference>
<keyword evidence="7" id="KW-0614">Plasmid</keyword>
<accession>A0A4D7E4I8</accession>
<feature type="domain" description="FAD/NAD(P)-binding" evidence="5">
    <location>
        <begin position="14"/>
        <end position="310"/>
    </location>
</feature>
<reference evidence="8 10" key="2">
    <citation type="submission" date="2021-03" db="EMBL/GenBank/DDBJ databases">
        <title>Rapid diversification of plasmids in a genus of pathogenic and nitrogen fixing bacteria.</title>
        <authorList>
            <person name="Weisberg A.J."/>
            <person name="Miller M."/>
            <person name="Ream W."/>
            <person name="Grunwald N.J."/>
            <person name="Chang J.H."/>
        </authorList>
    </citation>
    <scope>NUCLEOTIDE SEQUENCE [LARGE SCALE GENOMIC DNA]</scope>
    <source>
        <strain evidence="8 10">AF3.44</strain>
        <plasmid evidence="8 10">pTiAF3.44</plasmid>
    </source>
</reference>
<gene>
    <name evidence="7" type="ORF">CFBP5473_24365</name>
    <name evidence="8" type="ORF">J5285_23015</name>
</gene>
<dbReference type="InterPro" id="IPR023753">
    <property type="entry name" value="FAD/NAD-binding_dom"/>
</dbReference>